<dbReference type="EMBL" id="MU006254">
    <property type="protein sequence ID" value="KAF2818326.1"/>
    <property type="molecule type" value="Genomic_DNA"/>
</dbReference>
<name>A0A6A6ZBF4_9PLEO</name>
<reference evidence="1" key="1">
    <citation type="journal article" date="2020" name="Stud. Mycol.">
        <title>101 Dothideomycetes genomes: a test case for predicting lifestyles and emergence of pathogens.</title>
        <authorList>
            <person name="Haridas S."/>
            <person name="Albert R."/>
            <person name="Binder M."/>
            <person name="Bloem J."/>
            <person name="Labutti K."/>
            <person name="Salamov A."/>
            <person name="Andreopoulos B."/>
            <person name="Baker S."/>
            <person name="Barry K."/>
            <person name="Bills G."/>
            <person name="Bluhm B."/>
            <person name="Cannon C."/>
            <person name="Castanera R."/>
            <person name="Culley D."/>
            <person name="Daum C."/>
            <person name="Ezra D."/>
            <person name="Gonzalez J."/>
            <person name="Henrissat B."/>
            <person name="Kuo A."/>
            <person name="Liang C."/>
            <person name="Lipzen A."/>
            <person name="Lutzoni F."/>
            <person name="Magnuson J."/>
            <person name="Mondo S."/>
            <person name="Nolan M."/>
            <person name="Ohm R."/>
            <person name="Pangilinan J."/>
            <person name="Park H.-J."/>
            <person name="Ramirez L."/>
            <person name="Alfaro M."/>
            <person name="Sun H."/>
            <person name="Tritt A."/>
            <person name="Yoshinaga Y."/>
            <person name="Zwiers L.-H."/>
            <person name="Turgeon B."/>
            <person name="Goodwin S."/>
            <person name="Spatafora J."/>
            <person name="Crous P."/>
            <person name="Grigoriev I."/>
        </authorList>
    </citation>
    <scope>NUCLEOTIDE SEQUENCE</scope>
    <source>
        <strain evidence="1">CBS 113818</strain>
    </source>
</reference>
<evidence type="ECO:0000313" key="1">
    <source>
        <dbReference type="EMBL" id="KAF2818326.1"/>
    </source>
</evidence>
<sequence>MAIAQSHTIQMESMLDPKRVVLRFHVQHELEETAINERFFALYGPGHPKNDSFSHLMAPNESSKMHIVLDINYKSHPTIDNNTIEYEVYNVKKNHEFEFEKLDGSACKLARVRCERIRWGTDRAQSEELDGVRALHVGQSPAMFVS</sequence>
<organism evidence="1 2">
    <name type="scientific">Ophiobolus disseminans</name>
    <dbReference type="NCBI Taxonomy" id="1469910"/>
    <lineage>
        <taxon>Eukaryota</taxon>
        <taxon>Fungi</taxon>
        <taxon>Dikarya</taxon>
        <taxon>Ascomycota</taxon>
        <taxon>Pezizomycotina</taxon>
        <taxon>Dothideomycetes</taxon>
        <taxon>Pleosporomycetidae</taxon>
        <taxon>Pleosporales</taxon>
        <taxon>Pleosporineae</taxon>
        <taxon>Phaeosphaeriaceae</taxon>
        <taxon>Ophiobolus</taxon>
    </lineage>
</organism>
<keyword evidence="2" id="KW-1185">Reference proteome</keyword>
<evidence type="ECO:0000313" key="2">
    <source>
        <dbReference type="Proteomes" id="UP000799424"/>
    </source>
</evidence>
<dbReference type="AlphaFoldDB" id="A0A6A6ZBF4"/>
<accession>A0A6A6ZBF4</accession>
<dbReference type="OrthoDB" id="3709982at2759"/>
<proteinExistence type="predicted"/>
<gene>
    <name evidence="1" type="ORF">CC86DRAFT_337367</name>
</gene>
<dbReference type="Proteomes" id="UP000799424">
    <property type="component" value="Unassembled WGS sequence"/>
</dbReference>
<protein>
    <submittedName>
        <fullName evidence="1">Uncharacterized protein</fullName>
    </submittedName>
</protein>